<organism evidence="1 2">
    <name type="scientific">Bizionia sediminis</name>
    <dbReference type="NCBI Taxonomy" id="1737064"/>
    <lineage>
        <taxon>Bacteria</taxon>
        <taxon>Pseudomonadati</taxon>
        <taxon>Bacteroidota</taxon>
        <taxon>Flavobacteriia</taxon>
        <taxon>Flavobacteriales</taxon>
        <taxon>Flavobacteriaceae</taxon>
        <taxon>Bizionia</taxon>
    </lineage>
</organism>
<evidence type="ECO:0000313" key="1">
    <source>
        <dbReference type="EMBL" id="MFD2551075.1"/>
    </source>
</evidence>
<dbReference type="SUPFAM" id="SSF53448">
    <property type="entry name" value="Nucleotide-diphospho-sugar transferases"/>
    <property type="match status" value="1"/>
</dbReference>
<keyword evidence="2" id="KW-1185">Reference proteome</keyword>
<dbReference type="PANTHER" id="PTHR36529">
    <property type="entry name" value="SLL1095 PROTEIN"/>
    <property type="match status" value="1"/>
</dbReference>
<dbReference type="PANTHER" id="PTHR36529:SF1">
    <property type="entry name" value="GLYCOSYLTRANSFERASE"/>
    <property type="match status" value="1"/>
</dbReference>
<comment type="caution">
    <text evidence="1">The sequence shown here is derived from an EMBL/GenBank/DDBJ whole genome shotgun (WGS) entry which is preliminary data.</text>
</comment>
<dbReference type="NCBIfam" id="TIGR04282">
    <property type="entry name" value="glyco_like_cofC"/>
    <property type="match status" value="1"/>
</dbReference>
<dbReference type="InterPro" id="IPR029044">
    <property type="entry name" value="Nucleotide-diphossugar_trans"/>
</dbReference>
<reference evidence="2" key="1">
    <citation type="journal article" date="2019" name="Int. J. Syst. Evol. Microbiol.">
        <title>The Global Catalogue of Microorganisms (GCM) 10K type strain sequencing project: providing services to taxonomists for standard genome sequencing and annotation.</title>
        <authorList>
            <consortium name="The Broad Institute Genomics Platform"/>
            <consortium name="The Broad Institute Genome Sequencing Center for Infectious Disease"/>
            <person name="Wu L."/>
            <person name="Ma J."/>
        </authorList>
    </citation>
    <scope>NUCLEOTIDE SEQUENCE [LARGE SCALE GENOMIC DNA]</scope>
    <source>
        <strain evidence="2">KCTC 42587</strain>
    </source>
</reference>
<dbReference type="Proteomes" id="UP001597472">
    <property type="component" value="Unassembled WGS sequence"/>
</dbReference>
<gene>
    <name evidence="1" type="ORF">ACFSQP_04535</name>
</gene>
<dbReference type="Gene3D" id="3.90.550.10">
    <property type="entry name" value="Spore Coat Polysaccharide Biosynthesis Protein SpsA, Chain A"/>
    <property type="match status" value="1"/>
</dbReference>
<accession>A0ABW5KT25</accession>
<name>A0ABW5KT25_9FLAO</name>
<dbReference type="EMBL" id="JBHULS010000002">
    <property type="protein sequence ID" value="MFD2551075.1"/>
    <property type="molecule type" value="Genomic_DNA"/>
</dbReference>
<dbReference type="Pfam" id="PF09837">
    <property type="entry name" value="DUF2064"/>
    <property type="match status" value="1"/>
</dbReference>
<dbReference type="InterPro" id="IPR018641">
    <property type="entry name" value="Trfase_1_rSAM/seldom-assoc"/>
</dbReference>
<sequence>MAIRSKFTHNKNQEETASFYFRASKNALIIFTRNPELGKCKTRLAKTVGNEAALEIYKHLLQHTATVAKQVEADRFVFYSEDITETDMWDSKYFIKKTQKGPNLGARMEHAFAEILELGYEKVLIIGSDLLDITARTIAEGFQKLNQYDYVFGPAADGGYYLLGMKTLHPKVFKNKAWSTKSVGTDTLTDLKNESVYLLQTLNDIDTFDDIKGIEPLKKYYQNHD</sequence>
<dbReference type="RefSeq" id="WP_376892147.1">
    <property type="nucleotide sequence ID" value="NZ_JBHULS010000002.1"/>
</dbReference>
<protein>
    <submittedName>
        <fullName evidence="1">TIGR04282 family arsenosugar biosynthesis glycosyltransferase</fullName>
    </submittedName>
</protein>
<proteinExistence type="predicted"/>
<evidence type="ECO:0000313" key="2">
    <source>
        <dbReference type="Proteomes" id="UP001597472"/>
    </source>
</evidence>